<evidence type="ECO:0000256" key="5">
    <source>
        <dbReference type="ARBA" id="ARBA00023002"/>
    </source>
</evidence>
<dbReference type="InterPro" id="IPR023753">
    <property type="entry name" value="FAD/NAD-binding_dom"/>
</dbReference>
<evidence type="ECO:0000256" key="10">
    <source>
        <dbReference type="PIRSR" id="PIRSR000238-2"/>
    </source>
</evidence>
<keyword evidence="3" id="KW-0285">Flavoprotein</keyword>
<feature type="binding site" evidence="9">
    <location>
        <begin position="351"/>
        <end position="365"/>
    </location>
    <ligand>
        <name>NAD(+)</name>
        <dbReference type="ChEBI" id="CHEBI:57540"/>
    </ligand>
</feature>
<evidence type="ECO:0000259" key="11">
    <source>
        <dbReference type="Pfam" id="PF07992"/>
    </source>
</evidence>
<dbReference type="PROSITE" id="PS51354">
    <property type="entry name" value="GLUTAREDOXIN_2"/>
    <property type="match status" value="1"/>
</dbReference>
<feature type="binding site" evidence="9">
    <location>
        <begin position="212"/>
        <end position="227"/>
    </location>
    <ligand>
        <name>FAD</name>
        <dbReference type="ChEBI" id="CHEBI:57692"/>
    </ligand>
</feature>
<evidence type="ECO:0000256" key="2">
    <source>
        <dbReference type="ARBA" id="ARBA00011738"/>
    </source>
</evidence>
<dbReference type="InterPro" id="IPR044141">
    <property type="entry name" value="AhpF_NTD_C"/>
</dbReference>
<evidence type="ECO:0000256" key="3">
    <source>
        <dbReference type="ARBA" id="ARBA00022630"/>
    </source>
</evidence>
<dbReference type="GO" id="GO:0016668">
    <property type="term" value="F:oxidoreductase activity, acting on a sulfur group of donors, NAD(P) as acceptor"/>
    <property type="evidence" value="ECO:0007669"/>
    <property type="project" value="UniProtKB-ARBA"/>
</dbReference>
<dbReference type="PRINTS" id="PR00368">
    <property type="entry name" value="FADPNR"/>
</dbReference>
<evidence type="ECO:0000256" key="1">
    <source>
        <dbReference type="ARBA" id="ARBA00009333"/>
    </source>
</evidence>
<dbReference type="GO" id="GO:0000302">
    <property type="term" value="P:response to reactive oxygen species"/>
    <property type="evidence" value="ECO:0007669"/>
    <property type="project" value="InterPro"/>
</dbReference>
<dbReference type="Proteomes" id="UP000563523">
    <property type="component" value="Unassembled WGS sequence"/>
</dbReference>
<dbReference type="InterPro" id="IPR050097">
    <property type="entry name" value="Ferredoxin-NADP_redctase_2"/>
</dbReference>
<dbReference type="Pfam" id="PF13192">
    <property type="entry name" value="Thioredoxin_3"/>
    <property type="match status" value="1"/>
</dbReference>
<dbReference type="EMBL" id="JABZEC010000003">
    <property type="protein sequence ID" value="NVY96246.1"/>
    <property type="molecule type" value="Genomic_DNA"/>
</dbReference>
<comment type="similarity">
    <text evidence="1">Belongs to the class-II pyridine nucleotide-disulfide oxidoreductase family.</text>
</comment>
<keyword evidence="14" id="KW-1185">Reference proteome</keyword>
<comment type="cofactor">
    <cofactor evidence="9">
        <name>FAD</name>
        <dbReference type="ChEBI" id="CHEBI:57692"/>
    </cofactor>
    <text evidence="9">Binds 1 FAD per subunit.</text>
</comment>
<dbReference type="FunFam" id="3.50.50.60:FF:000007">
    <property type="entry name" value="Alkyl hydroperoxide reductase, F subunit"/>
    <property type="match status" value="1"/>
</dbReference>
<keyword evidence="9" id="KW-0521">NADP</keyword>
<gene>
    <name evidence="13" type="primary">ahpF</name>
    <name evidence="13" type="ORF">HU830_03515</name>
</gene>
<keyword evidence="7 10" id="KW-1015">Disulfide bond</keyword>
<evidence type="ECO:0000256" key="7">
    <source>
        <dbReference type="ARBA" id="ARBA00023157"/>
    </source>
</evidence>
<dbReference type="GO" id="GO:0032991">
    <property type="term" value="C:protein-containing complex"/>
    <property type="evidence" value="ECO:0007669"/>
    <property type="project" value="UniProtKB-ARBA"/>
</dbReference>
<dbReference type="PANTHER" id="PTHR48105">
    <property type="entry name" value="THIOREDOXIN REDUCTASE 1-RELATED-RELATED"/>
    <property type="match status" value="1"/>
</dbReference>
<keyword evidence="5 13" id="KW-0560">Oxidoreductase</keyword>
<keyword evidence="6 9" id="KW-0520">NAD</keyword>
<dbReference type="Gene3D" id="3.40.30.80">
    <property type="match status" value="1"/>
</dbReference>
<dbReference type="GO" id="GO:0050660">
    <property type="term" value="F:flavin adenine dinucleotide binding"/>
    <property type="evidence" value="ECO:0007669"/>
    <property type="project" value="InterPro"/>
</dbReference>
<protein>
    <submittedName>
        <fullName evidence="13">Alkyl hydroperoxide reductase subunit F</fullName>
        <ecNumber evidence="13">1.8.1.-</ecNumber>
    </submittedName>
</protein>
<evidence type="ECO:0000313" key="14">
    <source>
        <dbReference type="Proteomes" id="UP000563523"/>
    </source>
</evidence>
<proteinExistence type="inferred from homology"/>
<dbReference type="PIRSF" id="PIRSF000238">
    <property type="entry name" value="AhpF"/>
    <property type="match status" value="1"/>
</dbReference>
<dbReference type="PROSITE" id="PS00573">
    <property type="entry name" value="PYRIDINE_REDOX_2"/>
    <property type="match status" value="1"/>
</dbReference>
<dbReference type="NCBIfam" id="TIGR03140">
    <property type="entry name" value="AhpF"/>
    <property type="match status" value="1"/>
</dbReference>
<dbReference type="GO" id="GO:0005829">
    <property type="term" value="C:cytosol"/>
    <property type="evidence" value="ECO:0007669"/>
    <property type="project" value="UniProtKB-ARBA"/>
</dbReference>
<dbReference type="InterPro" id="IPR008255">
    <property type="entry name" value="Pyr_nucl-diS_OxRdtase_2_AS"/>
</dbReference>
<reference evidence="13 14" key="1">
    <citation type="submission" date="2020-06" db="EMBL/GenBank/DDBJ databases">
        <authorList>
            <person name="Kang J."/>
        </authorList>
    </citation>
    <scope>NUCLEOTIDE SEQUENCE [LARGE SCALE GENOMIC DNA]</scope>
    <source>
        <strain evidence="13 14">DCY120</strain>
    </source>
</reference>
<evidence type="ECO:0000259" key="12">
    <source>
        <dbReference type="Pfam" id="PF13192"/>
    </source>
</evidence>
<dbReference type="PRINTS" id="PR00469">
    <property type="entry name" value="PNDRDTASEII"/>
</dbReference>
<keyword evidence="4 9" id="KW-0274">FAD</keyword>
<accession>A0A850RA48</accession>
<dbReference type="SUPFAM" id="SSF52833">
    <property type="entry name" value="Thioredoxin-like"/>
    <property type="match status" value="2"/>
</dbReference>
<evidence type="ECO:0000256" key="4">
    <source>
        <dbReference type="ARBA" id="ARBA00022827"/>
    </source>
</evidence>
<dbReference type="Gene3D" id="3.50.50.60">
    <property type="entry name" value="FAD/NAD(P)-binding domain"/>
    <property type="match status" value="2"/>
</dbReference>
<dbReference type="RefSeq" id="WP_176942416.1">
    <property type="nucleotide sequence ID" value="NZ_JABZEC010000003.1"/>
</dbReference>
<dbReference type="CDD" id="cd02974">
    <property type="entry name" value="AhpF_NTD_N"/>
    <property type="match status" value="1"/>
</dbReference>
<evidence type="ECO:0000256" key="6">
    <source>
        <dbReference type="ARBA" id="ARBA00023027"/>
    </source>
</evidence>
<feature type="disulfide bond" description="Redox-active" evidence="10">
    <location>
        <begin position="339"/>
        <end position="342"/>
    </location>
</feature>
<sequence>MLNEALKKQLLSYFQLLEEAIVFTADLQDDADSQKVQTFLEEVCALSPKLTWQKGNLSRQPSFAVNAANQESSGIEFAGLPLGHEFESFVLAVLQVSGHEPKIDPELKQEISQITTDLQFETFASLSCHNCPDVVQALNIMSVLNPHIKHTMIEGGMYQAEATAKNIMAVPTVFLNGNEWHNGRATLAELLAKLNGQKAVALDQTTKDQLYDVLVIGGGPAAGAAAIYTARKGLTTGVIADHFGGQPLETVGIENIIGTDYIEGEQLMQNIQAQLQKYQVHLIDQQTVTQIIPGEPVQVQLASGDQLQAKTIIVATGAHWRQLGVPGEEEFRNKGVAYCPHCDGPLYKGKDVAVVGGGNSGIEAAIDLAGIAHHVTVLEFGDAINADKVLQEKVASLANVDLITKAQTKEVIGSGHVTGLTYLDRTDQSEHQLTLDGIFVQIGLLPNTDWIQNTVALNERHEIIVDDHGATNLPHIYAAGDCTDSAYKQIIISMGSGATAALSAFDDLVRQQ</sequence>
<dbReference type="GO" id="GO:0051287">
    <property type="term" value="F:NAD binding"/>
    <property type="evidence" value="ECO:0007669"/>
    <property type="project" value="InterPro"/>
</dbReference>
<name>A0A850RA48_9LACO</name>
<dbReference type="CDD" id="cd03026">
    <property type="entry name" value="AhpF_NTD_C"/>
    <property type="match status" value="1"/>
</dbReference>
<evidence type="ECO:0000256" key="9">
    <source>
        <dbReference type="PIRSR" id="PIRSR000238-1"/>
    </source>
</evidence>
<evidence type="ECO:0000256" key="8">
    <source>
        <dbReference type="ARBA" id="ARBA00023284"/>
    </source>
</evidence>
<comment type="subunit">
    <text evidence="2">Homodimer.</text>
</comment>
<feature type="domain" description="FAD/NAD(P)-binding" evidence="11">
    <location>
        <begin position="211"/>
        <end position="496"/>
    </location>
</feature>
<dbReference type="EC" id="1.8.1.-" evidence="13"/>
<dbReference type="InterPro" id="IPR036188">
    <property type="entry name" value="FAD/NAD-bd_sf"/>
</dbReference>
<dbReference type="InterPro" id="IPR044142">
    <property type="entry name" value="AhpF_NTD_N"/>
</dbReference>
<dbReference type="InterPro" id="IPR036249">
    <property type="entry name" value="Thioredoxin-like_sf"/>
</dbReference>
<dbReference type="SUPFAM" id="SSF51905">
    <property type="entry name" value="FAD/NAD(P)-binding domain"/>
    <property type="match status" value="1"/>
</dbReference>
<comment type="caution">
    <text evidence="13">The sequence shown here is derived from an EMBL/GenBank/DDBJ whole genome shotgun (WGS) entry which is preliminary data.</text>
</comment>
<dbReference type="AlphaFoldDB" id="A0A850RA48"/>
<dbReference type="InterPro" id="IPR012336">
    <property type="entry name" value="Thioredoxin-like_fold"/>
</dbReference>
<organism evidence="13 14">
    <name type="scientific">Bombilactobacillus apium</name>
    <dbReference type="NCBI Taxonomy" id="2675299"/>
    <lineage>
        <taxon>Bacteria</taxon>
        <taxon>Bacillati</taxon>
        <taxon>Bacillota</taxon>
        <taxon>Bacilli</taxon>
        <taxon>Lactobacillales</taxon>
        <taxon>Lactobacillaceae</taxon>
        <taxon>Bombilactobacillus</taxon>
    </lineage>
</organism>
<evidence type="ECO:0000313" key="13">
    <source>
        <dbReference type="EMBL" id="NVY96246.1"/>
    </source>
</evidence>
<dbReference type="InterPro" id="IPR012081">
    <property type="entry name" value="Alkyl_hydroperoxide_Rdtase_suF"/>
</dbReference>
<dbReference type="Pfam" id="PF07992">
    <property type="entry name" value="Pyr_redox_2"/>
    <property type="match status" value="1"/>
</dbReference>
<feature type="binding site" evidence="9">
    <location>
        <begin position="471"/>
        <end position="481"/>
    </location>
    <ligand>
        <name>FAD</name>
        <dbReference type="ChEBI" id="CHEBI:57692"/>
    </ligand>
</feature>
<feature type="domain" description="Thioredoxin-like fold" evidence="12">
    <location>
        <begin position="125"/>
        <end position="193"/>
    </location>
</feature>
<dbReference type="GO" id="GO:0102039">
    <property type="term" value="F:NADH-dependent peroxiredoxin activity"/>
    <property type="evidence" value="ECO:0007669"/>
    <property type="project" value="InterPro"/>
</dbReference>
<keyword evidence="8 10" id="KW-0676">Redox-active center</keyword>